<dbReference type="Pfam" id="PF00367">
    <property type="entry name" value="PTS_EIIB"/>
    <property type="match status" value="1"/>
</dbReference>
<keyword evidence="5 13" id="KW-0808">Transferase</keyword>
<keyword evidence="9" id="KW-1133">Transmembrane helix</keyword>
<dbReference type="PANTHER" id="PTHR30175">
    <property type="entry name" value="PHOSPHOTRANSFERASE SYSTEM TRANSPORT PROTEIN"/>
    <property type="match status" value="1"/>
</dbReference>
<dbReference type="PROSITE" id="PS01035">
    <property type="entry name" value="PTS_EIIB_TYPE_1_CYS"/>
    <property type="match status" value="1"/>
</dbReference>
<sequence length="74" mass="8118">MEMSKNYKEIGKEILKNIGGKENVISAAHCATRLRLVLKDDKNVNVKEIESMAEVKGSFNTSGQFQIILGSGCC</sequence>
<keyword evidence="2" id="KW-0813">Transport</keyword>
<dbReference type="PROSITE" id="PS51098">
    <property type="entry name" value="PTS_EIIB_TYPE_1"/>
    <property type="match status" value="1"/>
</dbReference>
<dbReference type="Gene3D" id="3.30.1360.60">
    <property type="entry name" value="Glucose permease domain IIB"/>
    <property type="match status" value="1"/>
</dbReference>
<keyword evidence="3" id="KW-1003">Cell membrane</keyword>
<dbReference type="FunFam" id="3.30.1360.60:FF:000001">
    <property type="entry name" value="PTS system glucose-specific IIBC component PtsG"/>
    <property type="match status" value="1"/>
</dbReference>
<dbReference type="CDD" id="cd00212">
    <property type="entry name" value="PTS_IIB_glc"/>
    <property type="match status" value="1"/>
</dbReference>
<evidence type="ECO:0000259" key="12">
    <source>
        <dbReference type="PROSITE" id="PS51098"/>
    </source>
</evidence>
<evidence type="ECO:0000256" key="11">
    <source>
        <dbReference type="PROSITE-ProRule" id="PRU00421"/>
    </source>
</evidence>
<keyword evidence="14" id="KW-1185">Reference proteome</keyword>
<organism evidence="13 14">
    <name type="scientific">Clostridium celatum DSM 1785</name>
    <dbReference type="NCBI Taxonomy" id="545697"/>
    <lineage>
        <taxon>Bacteria</taxon>
        <taxon>Bacillati</taxon>
        <taxon>Bacillota</taxon>
        <taxon>Clostridia</taxon>
        <taxon>Eubacteriales</taxon>
        <taxon>Clostridiaceae</taxon>
        <taxon>Clostridium</taxon>
    </lineage>
</organism>
<dbReference type="AlphaFoldDB" id="L1QCR3"/>
<feature type="active site" description="Phosphocysteine intermediate; for EIIB activity" evidence="11">
    <location>
        <position position="30"/>
    </location>
</feature>
<protein>
    <submittedName>
        <fullName evidence="13">Phosphotransferase system, EIIB</fullName>
    </submittedName>
</protein>
<evidence type="ECO:0000256" key="9">
    <source>
        <dbReference type="ARBA" id="ARBA00022989"/>
    </source>
</evidence>
<evidence type="ECO:0000256" key="6">
    <source>
        <dbReference type="ARBA" id="ARBA00022683"/>
    </source>
</evidence>
<dbReference type="SUPFAM" id="SSF55604">
    <property type="entry name" value="Glucose permease domain IIB"/>
    <property type="match status" value="1"/>
</dbReference>
<evidence type="ECO:0000256" key="10">
    <source>
        <dbReference type="ARBA" id="ARBA00023136"/>
    </source>
</evidence>
<dbReference type="InterPro" id="IPR001996">
    <property type="entry name" value="PTS_IIB_1"/>
</dbReference>
<feature type="domain" description="PTS EIIB type-1" evidence="12">
    <location>
        <begin position="8"/>
        <end position="74"/>
    </location>
</feature>
<evidence type="ECO:0000256" key="4">
    <source>
        <dbReference type="ARBA" id="ARBA00022597"/>
    </source>
</evidence>
<dbReference type="Proteomes" id="UP000010420">
    <property type="component" value="Unassembled WGS sequence"/>
</dbReference>
<dbReference type="GO" id="GO:0015771">
    <property type="term" value="P:trehalose transport"/>
    <property type="evidence" value="ECO:0007669"/>
    <property type="project" value="TreeGrafter"/>
</dbReference>
<keyword evidence="7" id="KW-0812">Transmembrane</keyword>
<dbReference type="InterPro" id="IPR036878">
    <property type="entry name" value="Glu_permease_IIB"/>
</dbReference>
<dbReference type="InterPro" id="IPR050558">
    <property type="entry name" value="PTS_Sugar-Specific_Components"/>
</dbReference>
<evidence type="ECO:0000256" key="1">
    <source>
        <dbReference type="ARBA" id="ARBA00004651"/>
    </source>
</evidence>
<dbReference type="PATRIC" id="fig|545697.3.peg.2427"/>
<dbReference type="InterPro" id="IPR018113">
    <property type="entry name" value="PTrfase_EIIB_Cys"/>
</dbReference>
<keyword evidence="8" id="KW-0418">Kinase</keyword>
<evidence type="ECO:0000313" key="14">
    <source>
        <dbReference type="Proteomes" id="UP000010420"/>
    </source>
</evidence>
<dbReference type="GO" id="GO:0005886">
    <property type="term" value="C:plasma membrane"/>
    <property type="evidence" value="ECO:0007669"/>
    <property type="project" value="UniProtKB-SubCell"/>
</dbReference>
<reference evidence="13 14" key="1">
    <citation type="submission" date="2012-05" db="EMBL/GenBank/DDBJ databases">
        <authorList>
            <person name="Weinstock G."/>
            <person name="Sodergren E."/>
            <person name="Lobos E.A."/>
            <person name="Fulton L."/>
            <person name="Fulton R."/>
            <person name="Courtney L."/>
            <person name="Fronick C."/>
            <person name="O'Laughlin M."/>
            <person name="Godfrey J."/>
            <person name="Wilson R.M."/>
            <person name="Miner T."/>
            <person name="Farmer C."/>
            <person name="Delehaunty K."/>
            <person name="Cordes M."/>
            <person name="Minx P."/>
            <person name="Tomlinson C."/>
            <person name="Chen J."/>
            <person name="Wollam A."/>
            <person name="Pepin K.H."/>
            <person name="Bhonagiri V."/>
            <person name="Zhang X."/>
            <person name="Suruliraj S."/>
            <person name="Warren W."/>
            <person name="Mitreva M."/>
            <person name="Mardis E.R."/>
            <person name="Wilson R.K."/>
        </authorList>
    </citation>
    <scope>NUCLEOTIDE SEQUENCE [LARGE SCALE GENOMIC DNA]</scope>
    <source>
        <strain evidence="13 14">DSM 1785</strain>
    </source>
</reference>
<evidence type="ECO:0000256" key="3">
    <source>
        <dbReference type="ARBA" id="ARBA00022475"/>
    </source>
</evidence>
<dbReference type="STRING" id="545697.HMPREF0216_02467"/>
<evidence type="ECO:0000256" key="7">
    <source>
        <dbReference type="ARBA" id="ARBA00022692"/>
    </source>
</evidence>
<dbReference type="GO" id="GO:0009401">
    <property type="term" value="P:phosphoenolpyruvate-dependent sugar phosphotransferase system"/>
    <property type="evidence" value="ECO:0007669"/>
    <property type="project" value="UniProtKB-KW"/>
</dbReference>
<comment type="subcellular location">
    <subcellularLocation>
        <location evidence="1">Cell membrane</location>
        <topology evidence="1">Multi-pass membrane protein</topology>
    </subcellularLocation>
</comment>
<gene>
    <name evidence="13" type="ORF">HMPREF0216_02467</name>
</gene>
<evidence type="ECO:0000256" key="5">
    <source>
        <dbReference type="ARBA" id="ARBA00022679"/>
    </source>
</evidence>
<dbReference type="GO" id="GO:0016301">
    <property type="term" value="F:kinase activity"/>
    <property type="evidence" value="ECO:0007669"/>
    <property type="project" value="UniProtKB-KW"/>
</dbReference>
<dbReference type="EMBL" id="AMEZ01000069">
    <property type="protein sequence ID" value="EKY25475.1"/>
    <property type="molecule type" value="Genomic_DNA"/>
</dbReference>
<evidence type="ECO:0000256" key="8">
    <source>
        <dbReference type="ARBA" id="ARBA00022777"/>
    </source>
</evidence>
<dbReference type="PANTHER" id="PTHR30175:SF7">
    <property type="entry name" value="NEGATIVE REGULATOR OF SACY ACTIVITY"/>
    <property type="match status" value="1"/>
</dbReference>
<proteinExistence type="predicted"/>
<keyword evidence="4" id="KW-0762">Sugar transport</keyword>
<keyword evidence="10" id="KW-0472">Membrane</keyword>
<keyword evidence="6" id="KW-0598">Phosphotransferase system</keyword>
<dbReference type="HOGENOM" id="CLU_012312_8_5_9"/>
<dbReference type="eggNOG" id="COG1264">
    <property type="taxonomic scope" value="Bacteria"/>
</dbReference>
<comment type="caution">
    <text evidence="13">The sequence shown here is derived from an EMBL/GenBank/DDBJ whole genome shotgun (WGS) entry which is preliminary data.</text>
</comment>
<evidence type="ECO:0000313" key="13">
    <source>
        <dbReference type="EMBL" id="EKY25475.1"/>
    </source>
</evidence>
<dbReference type="GO" id="GO:0090589">
    <property type="term" value="F:protein-phosphocysteine-trehalose phosphotransferase system transporter activity"/>
    <property type="evidence" value="ECO:0007669"/>
    <property type="project" value="TreeGrafter"/>
</dbReference>
<name>L1QCR3_9CLOT</name>
<evidence type="ECO:0000256" key="2">
    <source>
        <dbReference type="ARBA" id="ARBA00022448"/>
    </source>
</evidence>
<accession>L1QCR3</accession>
<dbReference type="GO" id="GO:0008982">
    <property type="term" value="F:protein-N(PI)-phosphohistidine-sugar phosphotransferase activity"/>
    <property type="evidence" value="ECO:0007669"/>
    <property type="project" value="InterPro"/>
</dbReference>